<evidence type="ECO:0000256" key="2">
    <source>
        <dbReference type="ARBA" id="ARBA00022475"/>
    </source>
</evidence>
<dbReference type="STRING" id="564137.SAMN04488238_101214"/>
<keyword evidence="8" id="KW-0175">Coiled coil</keyword>
<dbReference type="PANTHER" id="PTHR32309:SF13">
    <property type="entry name" value="FERRIC ENTEROBACTIN TRANSPORT PROTEIN FEPE"/>
    <property type="match status" value="1"/>
</dbReference>
<dbReference type="InterPro" id="IPR005702">
    <property type="entry name" value="Wzc-like_C"/>
</dbReference>
<keyword evidence="7 9" id="KW-0472">Membrane</keyword>
<proteinExistence type="predicted"/>
<keyword evidence="13" id="KW-1185">Reference proteome</keyword>
<dbReference type="Pfam" id="PF13807">
    <property type="entry name" value="GNVR"/>
    <property type="match status" value="1"/>
</dbReference>
<keyword evidence="5" id="KW-0067">ATP-binding</keyword>
<feature type="coiled-coil region" evidence="8">
    <location>
        <begin position="206"/>
        <end position="260"/>
    </location>
</feature>
<dbReference type="Proteomes" id="UP000198539">
    <property type="component" value="Unassembled WGS sequence"/>
</dbReference>
<protein>
    <submittedName>
        <fullName evidence="12">Capsular exopolysaccharide family</fullName>
    </submittedName>
</protein>
<dbReference type="InterPro" id="IPR050445">
    <property type="entry name" value="Bact_polysacc_biosynth/exp"/>
</dbReference>
<dbReference type="Pfam" id="PF02706">
    <property type="entry name" value="Wzz"/>
    <property type="match status" value="1"/>
</dbReference>
<dbReference type="OrthoDB" id="230260at2"/>
<evidence type="ECO:0000256" key="1">
    <source>
        <dbReference type="ARBA" id="ARBA00004651"/>
    </source>
</evidence>
<evidence type="ECO:0000313" key="13">
    <source>
        <dbReference type="Proteomes" id="UP000198539"/>
    </source>
</evidence>
<evidence type="ECO:0000313" key="12">
    <source>
        <dbReference type="EMBL" id="SDW15185.1"/>
    </source>
</evidence>
<keyword evidence="6 9" id="KW-1133">Transmembrane helix</keyword>
<feature type="domain" description="Polysaccharide chain length determinant N-terminal" evidence="10">
    <location>
        <begin position="5"/>
        <end position="95"/>
    </location>
</feature>
<sequence>MQQAEIDLKDIISILRRQRRLILLTMAIIVGAALAYLLSATPIYRATALVQIDVGGSNLLDPNAGNNQQSQILNSKVDSEVEILRSAATSLAVIEQGDLLSDPRFGPQIGLTEKVGQMLGLNLTGAGIRRALGLNVSAPDGAQLVNSTLNRLQNATEIRRRGLTYLISVSVSSEDPASAARLANLTATTYIERQVEAKTDATIAARDVLQRQLDTARSDLARAEDTLNNFIEDNLARLEAESGSASVAALRRQLEEAQSESLSSVAAVEAIETAAARGDWASLAENLENQALASLEQQRADLAQQLAGATPGSAQEVNLRDAVASIEQSLAEQANALVGSLQVEINTLQDRQETARDSLREVLLQSDLSSDLLGDLFSLQQSANVARNQYQQLLTRVQDVGTLANLQIADARIVSEALAPNSPASPNMKLVLATALVGAIGLGVGLAFLNEYYIGGVTSSSQLRNILQANVPVTISNQTPSKESKVFSDQIVTAPLSVYSESFRKLRSTIDISFRDQNARLDNDETTTASARSKVILVCSALPAEGKTTSALSLARTYAASGIDTLLIDGDMRKPSLHKYLGVESETGLLSFLRDTGNDPETMLHPIRDPLSALTVITAGPRSNEPTDQLLGGNSFNYLIKAAKREFGVIIFDSPPLLPVVDARYLAQHADAVVMVVRYATTTQGEVREASSQVQEMMRPGASMIGLLSHEVRSHKKSNYYSNRYYASAYNREA</sequence>
<comment type="subcellular location">
    <subcellularLocation>
        <location evidence="1">Cell membrane</location>
        <topology evidence="1">Multi-pass membrane protein</topology>
    </subcellularLocation>
</comment>
<evidence type="ECO:0000256" key="4">
    <source>
        <dbReference type="ARBA" id="ARBA00022741"/>
    </source>
</evidence>
<dbReference type="InterPro" id="IPR032807">
    <property type="entry name" value="GNVR"/>
</dbReference>
<reference evidence="12 13" key="1">
    <citation type="submission" date="2016-10" db="EMBL/GenBank/DDBJ databases">
        <authorList>
            <person name="de Groot N.N."/>
        </authorList>
    </citation>
    <scope>NUCLEOTIDE SEQUENCE [LARGE SCALE GENOMIC DNA]</scope>
    <source>
        <strain evidence="12 13">CGMCC 1.8894</strain>
    </source>
</reference>
<evidence type="ECO:0000256" key="9">
    <source>
        <dbReference type="SAM" id="Phobius"/>
    </source>
</evidence>
<dbReference type="CDD" id="cd05387">
    <property type="entry name" value="BY-kinase"/>
    <property type="match status" value="1"/>
</dbReference>
<dbReference type="GO" id="GO:0005524">
    <property type="term" value="F:ATP binding"/>
    <property type="evidence" value="ECO:0007669"/>
    <property type="project" value="UniProtKB-KW"/>
</dbReference>
<feature type="transmembrane region" description="Helical" evidence="9">
    <location>
        <begin position="21"/>
        <end position="39"/>
    </location>
</feature>
<evidence type="ECO:0000256" key="5">
    <source>
        <dbReference type="ARBA" id="ARBA00022840"/>
    </source>
</evidence>
<dbReference type="NCBIfam" id="TIGR01007">
    <property type="entry name" value="eps_fam"/>
    <property type="match status" value="1"/>
</dbReference>
<keyword evidence="4" id="KW-0547">Nucleotide-binding</keyword>
<evidence type="ECO:0000259" key="11">
    <source>
        <dbReference type="Pfam" id="PF13807"/>
    </source>
</evidence>
<dbReference type="GO" id="GO:0004713">
    <property type="term" value="F:protein tyrosine kinase activity"/>
    <property type="evidence" value="ECO:0007669"/>
    <property type="project" value="TreeGrafter"/>
</dbReference>
<organism evidence="12 13">
    <name type="scientific">Roseicitreum antarcticum</name>
    <dbReference type="NCBI Taxonomy" id="564137"/>
    <lineage>
        <taxon>Bacteria</taxon>
        <taxon>Pseudomonadati</taxon>
        <taxon>Pseudomonadota</taxon>
        <taxon>Alphaproteobacteria</taxon>
        <taxon>Rhodobacterales</taxon>
        <taxon>Paracoccaceae</taxon>
        <taxon>Roseicitreum</taxon>
    </lineage>
</organism>
<evidence type="ECO:0000256" key="7">
    <source>
        <dbReference type="ARBA" id="ARBA00023136"/>
    </source>
</evidence>
<evidence type="ECO:0000256" key="8">
    <source>
        <dbReference type="SAM" id="Coils"/>
    </source>
</evidence>
<keyword evidence="3 9" id="KW-0812">Transmembrane</keyword>
<accession>A0A1H2R793</accession>
<gene>
    <name evidence="12" type="ORF">SAMN04488238_101214</name>
</gene>
<dbReference type="GO" id="GO:0005886">
    <property type="term" value="C:plasma membrane"/>
    <property type="evidence" value="ECO:0007669"/>
    <property type="project" value="UniProtKB-SubCell"/>
</dbReference>
<dbReference type="EMBL" id="FNOM01000001">
    <property type="protein sequence ID" value="SDW15185.1"/>
    <property type="molecule type" value="Genomic_DNA"/>
</dbReference>
<dbReference type="SUPFAM" id="SSF52540">
    <property type="entry name" value="P-loop containing nucleoside triphosphate hydrolases"/>
    <property type="match status" value="1"/>
</dbReference>
<name>A0A1H2R793_9RHOB</name>
<dbReference type="Gene3D" id="3.40.50.300">
    <property type="entry name" value="P-loop containing nucleotide triphosphate hydrolases"/>
    <property type="match status" value="1"/>
</dbReference>
<evidence type="ECO:0000259" key="10">
    <source>
        <dbReference type="Pfam" id="PF02706"/>
    </source>
</evidence>
<feature type="domain" description="Tyrosine-protein kinase G-rich" evidence="11">
    <location>
        <begin position="377"/>
        <end position="450"/>
    </location>
</feature>
<evidence type="ECO:0000256" key="3">
    <source>
        <dbReference type="ARBA" id="ARBA00022692"/>
    </source>
</evidence>
<dbReference type="InterPro" id="IPR027417">
    <property type="entry name" value="P-loop_NTPase"/>
</dbReference>
<keyword evidence="2" id="KW-1003">Cell membrane</keyword>
<evidence type="ECO:0000256" key="6">
    <source>
        <dbReference type="ARBA" id="ARBA00022989"/>
    </source>
</evidence>
<dbReference type="PANTHER" id="PTHR32309">
    <property type="entry name" value="TYROSINE-PROTEIN KINASE"/>
    <property type="match status" value="1"/>
</dbReference>
<dbReference type="AlphaFoldDB" id="A0A1H2R793"/>
<dbReference type="InterPro" id="IPR003856">
    <property type="entry name" value="LPS_length_determ_N"/>
</dbReference>
<dbReference type="RefSeq" id="WP_092884522.1">
    <property type="nucleotide sequence ID" value="NZ_CP061498.1"/>
</dbReference>